<gene>
    <name evidence="11" type="ORF">B1812_02975</name>
</gene>
<dbReference type="InterPro" id="IPR004839">
    <property type="entry name" value="Aminotransferase_I/II_large"/>
</dbReference>
<dbReference type="PANTHER" id="PTHR42885">
    <property type="entry name" value="HISTIDINOL-PHOSPHATE AMINOTRANSFERASE-RELATED"/>
    <property type="match status" value="1"/>
</dbReference>
<dbReference type="InterPro" id="IPR015422">
    <property type="entry name" value="PyrdxlP-dep_Trfase_small"/>
</dbReference>
<dbReference type="GO" id="GO:0009236">
    <property type="term" value="P:cobalamin biosynthetic process"/>
    <property type="evidence" value="ECO:0007669"/>
    <property type="project" value="UniProtKB-UniPathway"/>
</dbReference>
<name>A0A1W6MRQ1_9HYPH</name>
<accession>A0A1W6MRQ1</accession>
<keyword evidence="7" id="KW-0456">Lyase</keyword>
<dbReference type="InterPro" id="IPR015424">
    <property type="entry name" value="PyrdxlP-dep_Trfase"/>
</dbReference>
<comment type="cofactor">
    <cofactor evidence="1">
        <name>pyridoxal 5'-phosphate</name>
        <dbReference type="ChEBI" id="CHEBI:597326"/>
    </cofactor>
</comment>
<dbReference type="UniPathway" id="UPA00148"/>
<comment type="pathway">
    <text evidence="3">Cofactor biosynthesis; adenosylcobalamin biosynthesis.</text>
</comment>
<evidence type="ECO:0000256" key="2">
    <source>
        <dbReference type="ARBA" id="ARBA00003444"/>
    </source>
</evidence>
<dbReference type="SUPFAM" id="SSF53383">
    <property type="entry name" value="PLP-dependent transferases"/>
    <property type="match status" value="1"/>
</dbReference>
<dbReference type="Gene3D" id="3.40.640.10">
    <property type="entry name" value="Type I PLP-dependent aspartate aminotransferase-like (Major domain)"/>
    <property type="match status" value="1"/>
</dbReference>
<keyword evidence="5" id="KW-0169">Cobalamin biosynthesis</keyword>
<evidence type="ECO:0000256" key="6">
    <source>
        <dbReference type="ARBA" id="ARBA00022898"/>
    </source>
</evidence>
<dbReference type="STRING" id="655015.B1812_02975"/>
<evidence type="ECO:0000256" key="3">
    <source>
        <dbReference type="ARBA" id="ARBA00004953"/>
    </source>
</evidence>
<sequence>MTRLAEAETLNGGSTLDAAPLHGGGVDAARRAFPLAPSPWLDLSTGVNPRAYPLPAFAPEVLARLPDASAFEAAEAAAARAYGAPPGFSVVAGAGTQAFIDLLPRVFPARRVATLGFCYAEHAARWRAAGASVTQAQSLDELATMDVAIVVNPNNPDGRIAPPSDLLHLARRLSTRGGLLVVDEAFADFTPELCVEPLLAKEPDAGENLVVLRSFGKAYGLPGLRLGFALCAPPRAAALRAAQGPWGVSGPALAAGARALADSAWLRETRDFTAQSAQRLDSLLAMAGLAPIGGTSLFRLVESVHAARSFARLCSAGILARRFDERPSWLRFGLPAGPRDFERLAGALGVRSDV</sequence>
<dbReference type="CDD" id="cd00609">
    <property type="entry name" value="AAT_like"/>
    <property type="match status" value="1"/>
</dbReference>
<dbReference type="RefSeq" id="WP_085770276.1">
    <property type="nucleotide sequence ID" value="NZ_AP027149.1"/>
</dbReference>
<reference evidence="11 12" key="1">
    <citation type="submission" date="2017-02" db="EMBL/GenBank/DDBJ databases">
        <authorList>
            <person name="Peterson S.W."/>
        </authorList>
    </citation>
    <scope>NUCLEOTIDE SEQUENCE [LARGE SCALE GENOMIC DNA]</scope>
    <source>
        <strain evidence="11 12">S285</strain>
    </source>
</reference>
<dbReference type="EMBL" id="CP019948">
    <property type="protein sequence ID" value="ARN80216.1"/>
    <property type="molecule type" value="Genomic_DNA"/>
</dbReference>
<proteinExistence type="predicted"/>
<protein>
    <recommendedName>
        <fullName evidence="4">threonine-phosphate decarboxylase</fullName>
        <ecNumber evidence="4">4.1.1.81</ecNumber>
    </recommendedName>
    <alternativeName>
        <fullName evidence="8">L-threonine-O-3-phosphate decarboxylase</fullName>
    </alternativeName>
</protein>
<dbReference type="EC" id="4.1.1.81" evidence="4"/>
<dbReference type="InterPro" id="IPR004838">
    <property type="entry name" value="NHTrfase_class1_PyrdxlP-BS"/>
</dbReference>
<evidence type="ECO:0000313" key="12">
    <source>
        <dbReference type="Proteomes" id="UP000193978"/>
    </source>
</evidence>
<dbReference type="InterPro" id="IPR005860">
    <property type="entry name" value="CobD"/>
</dbReference>
<dbReference type="OrthoDB" id="9799304at2"/>
<comment type="catalytic activity">
    <reaction evidence="9">
        <text>O-phospho-L-threonine + H(+) = (R)-1-aminopropan-2-yl phosphate + CO2</text>
        <dbReference type="Rhea" id="RHEA:11492"/>
        <dbReference type="ChEBI" id="CHEBI:15378"/>
        <dbReference type="ChEBI" id="CHEBI:16526"/>
        <dbReference type="ChEBI" id="CHEBI:58563"/>
        <dbReference type="ChEBI" id="CHEBI:58675"/>
        <dbReference type="EC" id="4.1.1.81"/>
    </reaction>
</comment>
<evidence type="ECO:0000256" key="8">
    <source>
        <dbReference type="ARBA" id="ARBA00029996"/>
    </source>
</evidence>
<dbReference type="Proteomes" id="UP000193978">
    <property type="component" value="Chromosome"/>
</dbReference>
<comment type="function">
    <text evidence="2">Decarboxylates L-threonine-O-3-phosphate to yield (R)-1-amino-2-propanol O-2-phosphate, the precursor for the linkage between the nucleotide loop and the corrin ring in cobalamin.</text>
</comment>
<evidence type="ECO:0000256" key="4">
    <source>
        <dbReference type="ARBA" id="ARBA00012285"/>
    </source>
</evidence>
<evidence type="ECO:0000313" key="11">
    <source>
        <dbReference type="EMBL" id="ARN80216.1"/>
    </source>
</evidence>
<dbReference type="KEGG" id="mbry:B1812_02975"/>
<keyword evidence="12" id="KW-1185">Reference proteome</keyword>
<dbReference type="AlphaFoldDB" id="A0A1W6MRQ1"/>
<dbReference type="Gene3D" id="3.90.1150.10">
    <property type="entry name" value="Aspartate Aminotransferase, domain 1"/>
    <property type="match status" value="1"/>
</dbReference>
<dbReference type="GO" id="GO:0030170">
    <property type="term" value="F:pyridoxal phosphate binding"/>
    <property type="evidence" value="ECO:0007669"/>
    <property type="project" value="InterPro"/>
</dbReference>
<dbReference type="PROSITE" id="PS00105">
    <property type="entry name" value="AA_TRANSFER_CLASS_1"/>
    <property type="match status" value="1"/>
</dbReference>
<evidence type="ECO:0000256" key="5">
    <source>
        <dbReference type="ARBA" id="ARBA00022573"/>
    </source>
</evidence>
<feature type="domain" description="Aminotransferase class I/classII large" evidence="10">
    <location>
        <begin position="64"/>
        <end position="338"/>
    </location>
</feature>
<dbReference type="Pfam" id="PF00155">
    <property type="entry name" value="Aminotran_1_2"/>
    <property type="match status" value="1"/>
</dbReference>
<dbReference type="GO" id="GO:0048472">
    <property type="term" value="F:threonine-phosphate decarboxylase activity"/>
    <property type="evidence" value="ECO:0007669"/>
    <property type="project" value="UniProtKB-EC"/>
</dbReference>
<evidence type="ECO:0000256" key="1">
    <source>
        <dbReference type="ARBA" id="ARBA00001933"/>
    </source>
</evidence>
<organism evidence="11 12">
    <name type="scientific">Methylocystis bryophila</name>
    <dbReference type="NCBI Taxonomy" id="655015"/>
    <lineage>
        <taxon>Bacteria</taxon>
        <taxon>Pseudomonadati</taxon>
        <taxon>Pseudomonadota</taxon>
        <taxon>Alphaproteobacteria</taxon>
        <taxon>Hyphomicrobiales</taxon>
        <taxon>Methylocystaceae</taxon>
        <taxon>Methylocystis</taxon>
    </lineage>
</organism>
<evidence type="ECO:0000256" key="7">
    <source>
        <dbReference type="ARBA" id="ARBA00023239"/>
    </source>
</evidence>
<dbReference type="PANTHER" id="PTHR42885:SF1">
    <property type="entry name" value="THREONINE-PHOSPHATE DECARBOXYLASE"/>
    <property type="match status" value="1"/>
</dbReference>
<evidence type="ECO:0000259" key="10">
    <source>
        <dbReference type="Pfam" id="PF00155"/>
    </source>
</evidence>
<evidence type="ECO:0000256" key="9">
    <source>
        <dbReference type="ARBA" id="ARBA00048531"/>
    </source>
</evidence>
<keyword evidence="6" id="KW-0663">Pyridoxal phosphate</keyword>
<dbReference type="InterPro" id="IPR015421">
    <property type="entry name" value="PyrdxlP-dep_Trfase_major"/>
</dbReference>
<dbReference type="NCBIfam" id="TIGR01140">
    <property type="entry name" value="L_thr_O3P_dcar"/>
    <property type="match status" value="1"/>
</dbReference>